<comment type="caution">
    <text evidence="3">The sequence shown here is derived from an EMBL/GenBank/DDBJ whole genome shotgun (WGS) entry which is preliminary data.</text>
</comment>
<feature type="signal peptide" evidence="1">
    <location>
        <begin position="1"/>
        <end position="22"/>
    </location>
</feature>
<accession>A0ABU5IFZ0</accession>
<sequence length="390" mass="42441">MLSRRLLLAAALPATCPSLCTAATAAGAPRATPAAPAVPIDAIDAIDSRITPRPLDFPRDFGAHLGVRTEWWYATGTLRTAADETLGFQLTFFRSRTGLATQDAGRFAPRQLLSAHAALSDLRAGRQRHAQRLARWNEDPAAPLAAASVRDTDVFLGDWSFRREGGAGASRYRARLSDRDAGFAYELDLNATQPLLLQGRAGFSQKGPDPSEASHYYSEPHLAVSGTLWRGERREAVQGRAWLDHEWSIAYLHPDAAGWDWIGMNLDDGGALMAFQIRRRDGSTMWAGGAFRPAGGAARDFGPGEVMFTPGHTWQSPTSQARYPMEWTVQTPSGSFKVRAFMDAQELDARNSTAAIYWEGLCELQDAGSGRRVGGGYLEMTGYASPLRLG</sequence>
<reference evidence="3 4" key="1">
    <citation type="submission" date="2023-11" db="EMBL/GenBank/DDBJ databases">
        <title>Draft genome of Azohydromonas lata strain H1 (DSM1123), a polyhydroxyalkanoate producer.</title>
        <authorList>
            <person name="Traversa D."/>
            <person name="D'Addabbo P."/>
            <person name="Pazzani C."/>
            <person name="Manzari C."/>
            <person name="Chiara M."/>
            <person name="Scrascia M."/>
        </authorList>
    </citation>
    <scope>NUCLEOTIDE SEQUENCE [LARGE SCALE GENOMIC DNA]</scope>
    <source>
        <strain evidence="3 4">H1</strain>
    </source>
</reference>
<dbReference type="InterPro" id="IPR010791">
    <property type="entry name" value="AttH_dom"/>
</dbReference>
<evidence type="ECO:0000313" key="3">
    <source>
        <dbReference type="EMBL" id="MDZ5457912.1"/>
    </source>
</evidence>
<evidence type="ECO:0000256" key="1">
    <source>
        <dbReference type="SAM" id="SignalP"/>
    </source>
</evidence>
<organism evidence="3 4">
    <name type="scientific">Azohydromonas lata</name>
    <dbReference type="NCBI Taxonomy" id="45677"/>
    <lineage>
        <taxon>Bacteria</taxon>
        <taxon>Pseudomonadati</taxon>
        <taxon>Pseudomonadota</taxon>
        <taxon>Betaproteobacteria</taxon>
        <taxon>Burkholderiales</taxon>
        <taxon>Sphaerotilaceae</taxon>
        <taxon>Azohydromonas</taxon>
    </lineage>
</organism>
<keyword evidence="1" id="KW-0732">Signal</keyword>
<gene>
    <name evidence="3" type="ORF">SM757_15140</name>
</gene>
<proteinExistence type="predicted"/>
<dbReference type="EMBL" id="JAXOJX010000023">
    <property type="protein sequence ID" value="MDZ5457912.1"/>
    <property type="molecule type" value="Genomic_DNA"/>
</dbReference>
<dbReference type="PANTHER" id="PTHR38591">
    <property type="entry name" value="HYDROLASE"/>
    <property type="match status" value="1"/>
</dbReference>
<evidence type="ECO:0000259" key="2">
    <source>
        <dbReference type="Pfam" id="PF07143"/>
    </source>
</evidence>
<evidence type="ECO:0000313" key="4">
    <source>
        <dbReference type="Proteomes" id="UP001293718"/>
    </source>
</evidence>
<dbReference type="InterPro" id="IPR023374">
    <property type="entry name" value="AttH-like_dom_sf"/>
</dbReference>
<dbReference type="Proteomes" id="UP001293718">
    <property type="component" value="Unassembled WGS sequence"/>
</dbReference>
<dbReference type="Pfam" id="PF17186">
    <property type="entry name" value="Lipocalin_9"/>
    <property type="match status" value="1"/>
</dbReference>
<feature type="chain" id="PRO_5047534496" evidence="1">
    <location>
        <begin position="23"/>
        <end position="390"/>
    </location>
</feature>
<name>A0ABU5IFZ0_9BURK</name>
<dbReference type="Gene3D" id="2.40.370.10">
    <property type="entry name" value="AttH-like domain"/>
    <property type="match status" value="2"/>
</dbReference>
<protein>
    <submittedName>
        <fullName evidence="3">Carotenoid 1,2-hydratase</fullName>
    </submittedName>
</protein>
<keyword evidence="4" id="KW-1185">Reference proteome</keyword>
<dbReference type="PANTHER" id="PTHR38591:SF1">
    <property type="entry name" value="BLL1000 PROTEIN"/>
    <property type="match status" value="1"/>
</dbReference>
<feature type="domain" description="AttH" evidence="2">
    <location>
        <begin position="69"/>
        <end position="248"/>
    </location>
</feature>
<dbReference type="Pfam" id="PF07143">
    <property type="entry name" value="CrtC"/>
    <property type="match status" value="1"/>
</dbReference>
<dbReference type="SUPFAM" id="SSF159245">
    <property type="entry name" value="AttH-like"/>
    <property type="match status" value="1"/>
</dbReference>